<feature type="region of interest" description="Disordered" evidence="1">
    <location>
        <begin position="43"/>
        <end position="121"/>
    </location>
</feature>
<evidence type="ECO:0000313" key="3">
    <source>
        <dbReference type="Proteomes" id="UP001164286"/>
    </source>
</evidence>
<dbReference type="RefSeq" id="XP_052944634.1">
    <property type="nucleotide sequence ID" value="XM_053089765.1"/>
</dbReference>
<feature type="compositionally biased region" description="Polar residues" evidence="1">
    <location>
        <begin position="90"/>
        <end position="102"/>
    </location>
</feature>
<evidence type="ECO:0000313" key="2">
    <source>
        <dbReference type="EMBL" id="KAI9634857.1"/>
    </source>
</evidence>
<evidence type="ECO:0000256" key="1">
    <source>
        <dbReference type="SAM" id="MobiDB-lite"/>
    </source>
</evidence>
<protein>
    <submittedName>
        <fullName evidence="2">Uncharacterized protein</fullName>
    </submittedName>
</protein>
<organism evidence="2 3">
    <name type="scientific">Dioszegia hungarica</name>
    <dbReference type="NCBI Taxonomy" id="4972"/>
    <lineage>
        <taxon>Eukaryota</taxon>
        <taxon>Fungi</taxon>
        <taxon>Dikarya</taxon>
        <taxon>Basidiomycota</taxon>
        <taxon>Agaricomycotina</taxon>
        <taxon>Tremellomycetes</taxon>
        <taxon>Tremellales</taxon>
        <taxon>Bulleribasidiaceae</taxon>
        <taxon>Dioszegia</taxon>
    </lineage>
</organism>
<feature type="region of interest" description="Disordered" evidence="1">
    <location>
        <begin position="140"/>
        <end position="164"/>
    </location>
</feature>
<dbReference type="GeneID" id="77728970"/>
<feature type="region of interest" description="Disordered" evidence="1">
    <location>
        <begin position="433"/>
        <end position="466"/>
    </location>
</feature>
<name>A0AA38LRU4_9TREE</name>
<sequence length="466" mass="49406">MATVQVITPRTSPRIGIHANPSVQAYHQNLSSHIHTLLRSAGAPHAGTSLKPTPLAEAGRKTSDESVSMTGTSQRGSGTTPESGKMGESMYSSTGGVASTETGLEAVTEAEGEAEDGPPELTARPELVPRRSLLHIPDQTAHAGGQSAASSMSGEPETREQELQSAWQAEGRKVWRTMPDGFTLNLETPRRGSDVSRSAGVGLGIGLSEGMDRLQMGRAESRTTSHSGVAASSVSRSPALPTVSSFVDTAAATAASTSRVSSRPVSRQGSAPLRGVNDEKEEYEAKRLARLERKRGDLERRVQAWSKKVQAETTEEENREIFRSAISTTPPSPRGRSAAPPLQRPVHQSLPFSSGISHTFSADRRPLHVVPPTPDQEVSSIFGAPAKMARPVSLTGGVDLHAKLRALEALLGPTPTTPVGTPPPDLLCLHREKDEGTIKGRRTSRSIGMEEEVAQTPRPAAGGLLQ</sequence>
<keyword evidence="3" id="KW-1185">Reference proteome</keyword>
<feature type="compositionally biased region" description="Acidic residues" evidence="1">
    <location>
        <begin position="108"/>
        <end position="118"/>
    </location>
</feature>
<feature type="region of interest" description="Disordered" evidence="1">
    <location>
        <begin position="254"/>
        <end position="278"/>
    </location>
</feature>
<dbReference type="AlphaFoldDB" id="A0AA38LRU4"/>
<dbReference type="Proteomes" id="UP001164286">
    <property type="component" value="Unassembled WGS sequence"/>
</dbReference>
<dbReference type="EMBL" id="JAKWFO010000006">
    <property type="protein sequence ID" value="KAI9634857.1"/>
    <property type="molecule type" value="Genomic_DNA"/>
</dbReference>
<feature type="region of interest" description="Disordered" evidence="1">
    <location>
        <begin position="315"/>
        <end position="343"/>
    </location>
</feature>
<feature type="compositionally biased region" description="Low complexity" evidence="1">
    <location>
        <begin position="254"/>
        <end position="267"/>
    </location>
</feature>
<comment type="caution">
    <text evidence="2">The sequence shown here is derived from an EMBL/GenBank/DDBJ whole genome shotgun (WGS) entry which is preliminary data.</text>
</comment>
<reference evidence="2" key="1">
    <citation type="journal article" date="2022" name="G3 (Bethesda)">
        <title>High quality genome of the basidiomycete yeast Dioszegia hungarica PDD-24b-2 isolated from cloud water.</title>
        <authorList>
            <person name="Jarrige D."/>
            <person name="Haridas S."/>
            <person name="Bleykasten-Grosshans C."/>
            <person name="Joly M."/>
            <person name="Nadalig T."/>
            <person name="Sancelme M."/>
            <person name="Vuilleumier S."/>
            <person name="Grigoriev I.V."/>
            <person name="Amato P."/>
            <person name="Bringel F."/>
        </authorList>
    </citation>
    <scope>NUCLEOTIDE SEQUENCE</scope>
    <source>
        <strain evidence="2">PDD-24b-2</strain>
    </source>
</reference>
<proteinExistence type="predicted"/>
<accession>A0AA38LRU4</accession>
<feature type="compositionally biased region" description="Low complexity" evidence="1">
    <location>
        <begin position="141"/>
        <end position="154"/>
    </location>
</feature>
<feature type="compositionally biased region" description="Polar residues" evidence="1">
    <location>
        <begin position="65"/>
        <end position="82"/>
    </location>
</feature>
<gene>
    <name evidence="2" type="ORF">MKK02DRAFT_37732</name>
</gene>